<accession>A0A0L6ZE47</accession>
<evidence type="ECO:0000313" key="2">
    <source>
        <dbReference type="Proteomes" id="UP000037043"/>
    </source>
</evidence>
<dbReference type="EMBL" id="LHUR01000010">
    <property type="protein sequence ID" value="KOA21212.1"/>
    <property type="molecule type" value="Genomic_DNA"/>
</dbReference>
<dbReference type="Proteomes" id="UP000037043">
    <property type="component" value="Unassembled WGS sequence"/>
</dbReference>
<sequence length="49" mass="5543">MLDSLKNYFKKSIKKMAEENSKTFGNGKMDCCDLNRANNAVKKQNNSGK</sequence>
<dbReference type="STRING" id="36844.SAMN04488501_10786"/>
<dbReference type="AlphaFoldDB" id="A0A0L6ZE47"/>
<protein>
    <submittedName>
        <fullName evidence="1">Uncharacterized protein</fullName>
    </submittedName>
</protein>
<comment type="caution">
    <text evidence="1">The sequence shown here is derived from an EMBL/GenBank/DDBJ whole genome shotgun (WGS) entry which is preliminary data.</text>
</comment>
<evidence type="ECO:0000313" key="1">
    <source>
        <dbReference type="EMBL" id="KOA21212.1"/>
    </source>
</evidence>
<reference evidence="2" key="1">
    <citation type="submission" date="2015-08" db="EMBL/GenBank/DDBJ databases">
        <title>Genome sequence of the strict anaerobe Clostridium homopropionicum LuHBu1 (DSM 5847T).</title>
        <authorList>
            <person name="Poehlein A."/>
            <person name="Beck M."/>
            <person name="Schiel-Bengelsdorf B."/>
            <person name="Bengelsdorf F.R."/>
            <person name="Daniel R."/>
            <person name="Duerre P."/>
        </authorList>
    </citation>
    <scope>NUCLEOTIDE SEQUENCE [LARGE SCALE GENOMIC DNA]</scope>
    <source>
        <strain evidence="2">DSM 5847</strain>
    </source>
</reference>
<gene>
    <name evidence="1" type="ORF">CLHOM_03420</name>
</gene>
<proteinExistence type="predicted"/>
<organism evidence="1 2">
    <name type="scientific">Clostridium homopropionicum DSM 5847</name>
    <dbReference type="NCBI Taxonomy" id="1121318"/>
    <lineage>
        <taxon>Bacteria</taxon>
        <taxon>Bacillati</taxon>
        <taxon>Bacillota</taxon>
        <taxon>Clostridia</taxon>
        <taxon>Eubacteriales</taxon>
        <taxon>Clostridiaceae</taxon>
        <taxon>Clostridium</taxon>
    </lineage>
</organism>
<name>A0A0L6ZE47_9CLOT</name>
<dbReference type="PATRIC" id="fig|1121318.3.peg.346"/>
<keyword evidence="2" id="KW-1185">Reference proteome</keyword>
<dbReference type="NCBIfam" id="NF040898">
    <property type="entry name" value="CC_mini_metal"/>
    <property type="match status" value="1"/>
</dbReference>
<dbReference type="RefSeq" id="WP_175478657.1">
    <property type="nucleotide sequence ID" value="NZ_LHUR01000010.1"/>
</dbReference>